<keyword evidence="2" id="KW-1185">Reference proteome</keyword>
<organism evidence="1 2">
    <name type="scientific">Vigna unguiculata</name>
    <name type="common">Cowpea</name>
    <dbReference type="NCBI Taxonomy" id="3917"/>
    <lineage>
        <taxon>Eukaryota</taxon>
        <taxon>Viridiplantae</taxon>
        <taxon>Streptophyta</taxon>
        <taxon>Embryophyta</taxon>
        <taxon>Tracheophyta</taxon>
        <taxon>Spermatophyta</taxon>
        <taxon>Magnoliopsida</taxon>
        <taxon>eudicotyledons</taxon>
        <taxon>Gunneridae</taxon>
        <taxon>Pentapetalae</taxon>
        <taxon>rosids</taxon>
        <taxon>fabids</taxon>
        <taxon>Fabales</taxon>
        <taxon>Fabaceae</taxon>
        <taxon>Papilionoideae</taxon>
        <taxon>50 kb inversion clade</taxon>
        <taxon>NPAAA clade</taxon>
        <taxon>indigoferoid/millettioid clade</taxon>
        <taxon>Phaseoleae</taxon>
        <taxon>Vigna</taxon>
    </lineage>
</organism>
<evidence type="ECO:0000313" key="2">
    <source>
        <dbReference type="Proteomes" id="UP000501690"/>
    </source>
</evidence>
<reference evidence="1 2" key="1">
    <citation type="submission" date="2019-04" db="EMBL/GenBank/DDBJ databases">
        <title>An improved genome assembly and genetic linkage map for asparagus bean, Vigna unguiculata ssp. sesquipedialis.</title>
        <authorList>
            <person name="Xia Q."/>
            <person name="Zhang R."/>
            <person name="Dong Y."/>
        </authorList>
    </citation>
    <scope>NUCLEOTIDE SEQUENCE [LARGE SCALE GENOMIC DNA]</scope>
    <source>
        <tissue evidence="1">Leaf</tissue>
    </source>
</reference>
<protein>
    <submittedName>
        <fullName evidence="1">Uncharacterized protein</fullName>
    </submittedName>
</protein>
<gene>
    <name evidence="1" type="ORF">DEO72_LG5g868</name>
</gene>
<accession>A0A4D6LUR6</accession>
<dbReference type="AlphaFoldDB" id="A0A4D6LUR6"/>
<name>A0A4D6LUR6_VIGUN</name>
<dbReference type="EMBL" id="CP039349">
    <property type="protein sequence ID" value="QCD92799.1"/>
    <property type="molecule type" value="Genomic_DNA"/>
</dbReference>
<evidence type="ECO:0000313" key="1">
    <source>
        <dbReference type="EMBL" id="QCD92799.1"/>
    </source>
</evidence>
<proteinExistence type="predicted"/>
<sequence length="224" mass="24732">MCGKPLLRITHRNARWSSQIQHKSYCPKTTKLVSYLLRRAIYSDPSVLATTSTLTPATLANPSSTQGFLVFIRHPELNSRDAILSSTRGMLRALQLPDRLAGDAYLQAPSASKITVYNHRPAEPSTPPGERYSRELLFLPLLLGETFPTAKRHLHQNLIVASLSPSGLTPPPGVISFTTIYGTALNSGTGVHVQTSLVTQPSLIVKTSVYHTAIMPHIHYHYWI</sequence>
<dbReference type="Proteomes" id="UP000501690">
    <property type="component" value="Linkage Group LG5"/>
</dbReference>